<evidence type="ECO:0000313" key="22">
    <source>
        <dbReference type="Proteomes" id="UP000034680"/>
    </source>
</evidence>
<keyword evidence="10 21" id="KW-0808">Transferase</keyword>
<dbReference type="InterPro" id="IPR019845">
    <property type="entry name" value="Squalene/phytoene_synthase_CS"/>
</dbReference>
<evidence type="ECO:0000256" key="2">
    <source>
        <dbReference type="ARBA" id="ARBA00004141"/>
    </source>
</evidence>
<evidence type="ECO:0000256" key="6">
    <source>
        <dbReference type="ARBA" id="ARBA00008406"/>
    </source>
</evidence>
<dbReference type="InterPro" id="IPR033904">
    <property type="entry name" value="Trans_IPPS_HH"/>
</dbReference>
<organism evidence="21 22">
    <name type="scientific">Diaporthe ampelina</name>
    <dbReference type="NCBI Taxonomy" id="1214573"/>
    <lineage>
        <taxon>Eukaryota</taxon>
        <taxon>Fungi</taxon>
        <taxon>Dikarya</taxon>
        <taxon>Ascomycota</taxon>
        <taxon>Pezizomycotina</taxon>
        <taxon>Sordariomycetes</taxon>
        <taxon>Sordariomycetidae</taxon>
        <taxon>Diaporthales</taxon>
        <taxon>Diaporthaceae</taxon>
        <taxon>Diaporthe</taxon>
    </lineage>
</organism>
<comment type="pathway">
    <text evidence="3">Carotenoid biosynthesis; beta-carotene biosynthesis.</text>
</comment>
<comment type="subcellular location">
    <subcellularLocation>
        <location evidence="2">Membrane</location>
        <topology evidence="2">Multi-pass membrane protein</topology>
    </subcellularLocation>
</comment>
<evidence type="ECO:0000256" key="13">
    <source>
        <dbReference type="ARBA" id="ARBA00022989"/>
    </source>
</evidence>
<evidence type="ECO:0000256" key="5">
    <source>
        <dbReference type="ARBA" id="ARBA00008247"/>
    </source>
</evidence>
<evidence type="ECO:0000256" key="8">
    <source>
        <dbReference type="ARBA" id="ARBA00012396"/>
    </source>
</evidence>
<comment type="similarity">
    <text evidence="6">In the C-terminal section; belongs to the phytoene/squalene synthase family.</text>
</comment>
<dbReference type="EC" id="5.5.1.19" evidence="7"/>
<dbReference type="OrthoDB" id="6600518at2759"/>
<dbReference type="GO" id="GO:0045436">
    <property type="term" value="F:lycopene beta cyclase activity"/>
    <property type="evidence" value="ECO:0007669"/>
    <property type="project" value="UniProtKB-ARBA"/>
</dbReference>
<comment type="similarity">
    <text evidence="5">In the N-terminal section; belongs to the lycopene beta-cyclase family.</text>
</comment>
<evidence type="ECO:0000256" key="10">
    <source>
        <dbReference type="ARBA" id="ARBA00022679"/>
    </source>
</evidence>
<name>A0A0G2FF86_9PEZI</name>
<keyword evidence="22" id="KW-1185">Reference proteome</keyword>
<dbReference type="AlphaFoldDB" id="A0A0G2FF86"/>
<evidence type="ECO:0000256" key="15">
    <source>
        <dbReference type="ARBA" id="ARBA00023235"/>
    </source>
</evidence>
<dbReference type="Pfam" id="PF18916">
    <property type="entry name" value="Lycopene_cyc"/>
    <property type="match status" value="1"/>
</dbReference>
<dbReference type="CDD" id="cd00683">
    <property type="entry name" value="Trans_IPPS_HH"/>
    <property type="match status" value="1"/>
</dbReference>
<protein>
    <recommendedName>
        <fullName evidence="9">Bifunctional lycopene cyclase/phytoene synthase</fullName>
        <ecNumber evidence="8">2.5.1.32</ecNumber>
        <ecNumber evidence="7">5.5.1.19</ecNumber>
    </recommendedName>
</protein>
<feature type="transmembrane region" description="Helical" evidence="19">
    <location>
        <begin position="37"/>
        <end position="55"/>
    </location>
</feature>
<dbReference type="EC" id="2.5.1.32" evidence="8"/>
<dbReference type="GO" id="GO:0016020">
    <property type="term" value="C:membrane"/>
    <property type="evidence" value="ECO:0007669"/>
    <property type="project" value="UniProtKB-SubCell"/>
</dbReference>
<evidence type="ECO:0000256" key="19">
    <source>
        <dbReference type="SAM" id="Phobius"/>
    </source>
</evidence>
<dbReference type="InterPro" id="IPR002060">
    <property type="entry name" value="Squ/phyt_synthse"/>
</dbReference>
<reference evidence="21 22" key="2">
    <citation type="submission" date="2015-05" db="EMBL/GenBank/DDBJ databases">
        <authorList>
            <person name="Morales-Cruz A."/>
            <person name="Amrine K.C."/>
            <person name="Cantu D."/>
        </authorList>
    </citation>
    <scope>NUCLEOTIDE SEQUENCE [LARGE SCALE GENOMIC DNA]</scope>
    <source>
        <strain evidence="21">DA912</strain>
    </source>
</reference>
<dbReference type="SFLD" id="SFLDG01018">
    <property type="entry name" value="Squalene/Phytoene_Synthase_Lik"/>
    <property type="match status" value="1"/>
</dbReference>
<keyword evidence="13 19" id="KW-1133">Transmembrane helix</keyword>
<feature type="domain" description="Lycopene cyclase" evidence="20">
    <location>
        <begin position="16"/>
        <end position="97"/>
    </location>
</feature>
<keyword evidence="16" id="KW-0511">Multifunctional enzyme</keyword>
<comment type="caution">
    <text evidence="21">The sequence shown here is derived from an EMBL/GenBank/DDBJ whole genome shotgun (WGS) entry which is preliminary data.</text>
</comment>
<evidence type="ECO:0000256" key="4">
    <source>
        <dbReference type="ARBA" id="ARBA00005172"/>
    </source>
</evidence>
<feature type="transmembrane region" description="Helical" evidence="19">
    <location>
        <begin position="6"/>
        <end position="25"/>
    </location>
</feature>
<evidence type="ECO:0000256" key="12">
    <source>
        <dbReference type="ARBA" id="ARBA00022746"/>
    </source>
</evidence>
<reference evidence="21 22" key="1">
    <citation type="submission" date="2015-05" db="EMBL/GenBank/DDBJ databases">
        <title>Distinctive expansion of gene families associated with plant cell wall degradation and secondary metabolism in the genomes of grapevine trunk pathogens.</title>
        <authorList>
            <person name="Lawrence D.P."/>
            <person name="Travadon R."/>
            <person name="Rolshausen P.E."/>
            <person name="Baumgartner K."/>
        </authorList>
    </citation>
    <scope>NUCLEOTIDE SEQUENCE [LARGE SCALE GENOMIC DNA]</scope>
    <source>
        <strain evidence="21">DA912</strain>
    </source>
</reference>
<evidence type="ECO:0000256" key="11">
    <source>
        <dbReference type="ARBA" id="ARBA00022692"/>
    </source>
</evidence>
<dbReference type="InterPro" id="IPR044843">
    <property type="entry name" value="Trans_IPPS_bact-type"/>
</dbReference>
<keyword evidence="12" id="KW-0125">Carotenoid biosynthesis</keyword>
<evidence type="ECO:0000256" key="9">
    <source>
        <dbReference type="ARBA" id="ARBA00018909"/>
    </source>
</evidence>
<dbReference type="InterPro" id="IPR008949">
    <property type="entry name" value="Isoprenoid_synthase_dom_sf"/>
</dbReference>
<dbReference type="NCBIfam" id="TIGR03462">
    <property type="entry name" value="CarR_dom_SF"/>
    <property type="match status" value="2"/>
</dbReference>
<comment type="pathway">
    <text evidence="4">Carotenoid biosynthesis; phytoene biosynthesis; all-trans-phytoene from geranylgeranyl diphosphate: step 1/1.</text>
</comment>
<keyword evidence="11 19" id="KW-0812">Transmembrane</keyword>
<dbReference type="EMBL" id="LCUC01000251">
    <property type="protein sequence ID" value="KKY33202.1"/>
    <property type="molecule type" value="Genomic_DNA"/>
</dbReference>
<dbReference type="GO" id="GO:0016117">
    <property type="term" value="P:carotenoid biosynthetic process"/>
    <property type="evidence" value="ECO:0007669"/>
    <property type="project" value="UniProtKB-KW"/>
</dbReference>
<evidence type="ECO:0000256" key="3">
    <source>
        <dbReference type="ARBA" id="ARBA00005089"/>
    </source>
</evidence>
<evidence type="ECO:0000256" key="1">
    <source>
        <dbReference type="ARBA" id="ARBA00001805"/>
    </source>
</evidence>
<evidence type="ECO:0000256" key="17">
    <source>
        <dbReference type="ARBA" id="ARBA00029313"/>
    </source>
</evidence>
<dbReference type="GO" id="GO:0004311">
    <property type="term" value="F:geranylgeranyl diphosphate synthase activity"/>
    <property type="evidence" value="ECO:0007669"/>
    <property type="project" value="InterPro"/>
</dbReference>
<comment type="catalytic activity">
    <reaction evidence="1">
        <text>2 (2E,6E,10E)-geranylgeranyl diphosphate = 15-cis-phytoene + 2 diphosphate</text>
        <dbReference type="Rhea" id="RHEA:34475"/>
        <dbReference type="ChEBI" id="CHEBI:27787"/>
        <dbReference type="ChEBI" id="CHEBI:33019"/>
        <dbReference type="ChEBI" id="CHEBI:58756"/>
        <dbReference type="EC" id="2.5.1.32"/>
    </reaction>
</comment>
<accession>A0A0G2FF86</accession>
<dbReference type="SUPFAM" id="SSF48576">
    <property type="entry name" value="Terpenoid synthases"/>
    <property type="match status" value="1"/>
</dbReference>
<dbReference type="STRING" id="1214573.A0A0G2FF86"/>
<dbReference type="GO" id="GO:0051996">
    <property type="term" value="F:squalene synthase [NAD(P)H] activity"/>
    <property type="evidence" value="ECO:0007669"/>
    <property type="project" value="InterPro"/>
</dbReference>
<dbReference type="PANTHER" id="PTHR31480">
    <property type="entry name" value="BIFUNCTIONAL LYCOPENE CYCLASE/PHYTOENE SYNTHASE"/>
    <property type="match status" value="1"/>
</dbReference>
<proteinExistence type="inferred from homology"/>
<comment type="catalytic activity">
    <reaction evidence="17">
        <text>gamma-carotene = all-trans-beta-carotene</text>
        <dbReference type="Rhea" id="RHEA:32239"/>
        <dbReference type="ChEBI" id="CHEBI:17579"/>
        <dbReference type="ChEBI" id="CHEBI:27740"/>
        <dbReference type="EC" id="5.5.1.19"/>
    </reaction>
</comment>
<evidence type="ECO:0000259" key="20">
    <source>
        <dbReference type="Pfam" id="PF18916"/>
    </source>
</evidence>
<dbReference type="SFLD" id="SFLDS00005">
    <property type="entry name" value="Isoprenoid_Synthase_Type_I"/>
    <property type="match status" value="1"/>
</dbReference>
<dbReference type="GO" id="GO:0016872">
    <property type="term" value="F:intramolecular lyase activity"/>
    <property type="evidence" value="ECO:0007669"/>
    <property type="project" value="InterPro"/>
</dbReference>
<evidence type="ECO:0000256" key="14">
    <source>
        <dbReference type="ARBA" id="ARBA00023136"/>
    </source>
</evidence>
<dbReference type="Pfam" id="PF00494">
    <property type="entry name" value="SQS_PSY"/>
    <property type="match status" value="1"/>
</dbReference>
<evidence type="ECO:0000256" key="18">
    <source>
        <dbReference type="ARBA" id="ARBA00029335"/>
    </source>
</evidence>
<dbReference type="Gene3D" id="1.10.600.10">
    <property type="entry name" value="Farnesyl Diphosphate Synthase"/>
    <property type="match status" value="1"/>
</dbReference>
<dbReference type="UniPathway" id="UPA00799">
    <property type="reaction ID" value="UER00773"/>
</dbReference>
<dbReference type="PROSITE" id="PS01045">
    <property type="entry name" value="SQUALEN_PHYTOEN_SYN_2"/>
    <property type="match status" value="1"/>
</dbReference>
<keyword evidence="15" id="KW-0413">Isomerase</keyword>
<evidence type="ECO:0000256" key="16">
    <source>
        <dbReference type="ARBA" id="ARBA00023268"/>
    </source>
</evidence>
<feature type="transmembrane region" description="Helical" evidence="19">
    <location>
        <begin position="169"/>
        <end position="188"/>
    </location>
</feature>
<evidence type="ECO:0000313" key="21">
    <source>
        <dbReference type="EMBL" id="KKY33202.1"/>
    </source>
</evidence>
<dbReference type="UniPathway" id="UPA00802"/>
<dbReference type="Proteomes" id="UP000034680">
    <property type="component" value="Unassembled WGS sequence"/>
</dbReference>
<keyword evidence="14 19" id="KW-0472">Membrane</keyword>
<evidence type="ECO:0000256" key="7">
    <source>
        <dbReference type="ARBA" id="ARBA00012242"/>
    </source>
</evidence>
<dbReference type="SFLD" id="SFLDG01212">
    <property type="entry name" value="Phytoene_synthase_like"/>
    <property type="match status" value="1"/>
</dbReference>
<sequence length="615" mass="68610">MTYDYALVHLKFTIPLATALTVISYPILTQRHWYQTSILVLIAVLATIPWDSYLIRHNVWTYPPDVVIGPTLLSIPAEELFFFVIQTYMTSLLYHLLNKPLLHAVYLDSKSTIARVVHRTVQVVISSLTLLGFWLISNGGPGTYLGLILVWACPFALLTWTLGGLFIATLPWTSVALPIALPTLYLWIVDELALRRGTWAIESGTKLGVTVWGSLEVEEAIFFAATNVLIVFGLGAFDNALAVIDAFPDVFESAPECPTPTMLIKALCVSWSAGRKERIRGIQEAVERLCRKSRSFYLASSTFAGRLRIDLVLLYSYCRMADDLVDEPPEGLDTSAWINKLSEHLSLVYKPKEDTTPSKKADMVIAYITNEFPPSARSALTLLPASLMPCEPLYLLLEGFRTDSNFQPTGKDTTFPIANEHNLREYGRQVAGTVGELCLALISHHSREPIDQAHREAVTTAARRMGVALQYVNIARDIAVDAALGRVYLPTDWLAEEGLTPETVIETITKSPEDKGELVSKDRSSRIRSLGSLRVRLLEKAFAIYAESKPAMDWLPDESRRPMIVAVESYMEIGRVLLEKEVNSDSFAVVRGRPTRATVPKLRRMRVALRALLDA</sequence>
<comment type="catalytic activity">
    <reaction evidence="18">
        <text>all-trans-lycopene = gamma-carotene</text>
        <dbReference type="Rhea" id="RHEA:32219"/>
        <dbReference type="ChEBI" id="CHEBI:15948"/>
        <dbReference type="ChEBI" id="CHEBI:27740"/>
        <dbReference type="EC" id="5.5.1.19"/>
    </reaction>
</comment>
<dbReference type="InterPro" id="IPR017825">
    <property type="entry name" value="Lycopene_cyclase_dom"/>
</dbReference>
<gene>
    <name evidence="21" type="ORF">UCDDA912_g06801</name>
</gene>